<dbReference type="Proteomes" id="UP000503349">
    <property type="component" value="Chromosome 13"/>
</dbReference>
<sequence length="50" mass="5623">MESVLAEDLTELSRHHSAVRSSVTNSEIGLKQRKSLLTLLNVLRILFSTE</sequence>
<protein>
    <submittedName>
        <fullName evidence="1">Uncharacterized protein</fullName>
    </submittedName>
</protein>
<evidence type="ECO:0000313" key="2">
    <source>
        <dbReference type="Proteomes" id="UP000503349"/>
    </source>
</evidence>
<accession>A0A6G1Q508</accession>
<reference evidence="1 2" key="1">
    <citation type="submission" date="2019-02" db="EMBL/GenBank/DDBJ databases">
        <title>Opniocepnalus argus genome.</title>
        <authorList>
            <person name="Zhou C."/>
            <person name="Xiao S."/>
        </authorList>
    </citation>
    <scope>NUCLEOTIDE SEQUENCE [LARGE SCALE GENOMIC DNA]</scope>
    <source>
        <strain evidence="1">OARG1902GOOAL</strain>
        <tissue evidence="1">Muscle</tissue>
    </source>
</reference>
<reference evidence="2" key="2">
    <citation type="submission" date="2019-02" db="EMBL/GenBank/DDBJ databases">
        <title>Opniocepnalus argus Var Kimnra genome.</title>
        <authorList>
            <person name="Zhou C."/>
            <person name="Xiao S."/>
        </authorList>
    </citation>
    <scope>NUCLEOTIDE SEQUENCE [LARGE SCALE GENOMIC DNA]</scope>
</reference>
<dbReference type="AlphaFoldDB" id="A0A6G1Q508"/>
<proteinExistence type="predicted"/>
<gene>
    <name evidence="1" type="ORF">EXN66_Car013267</name>
</gene>
<dbReference type="EMBL" id="CM015724">
    <property type="protein sequence ID" value="KAF3697587.1"/>
    <property type="molecule type" value="Genomic_DNA"/>
</dbReference>
<organism evidence="1 2">
    <name type="scientific">Channa argus</name>
    <name type="common">Northern snakehead</name>
    <name type="synonym">Ophicephalus argus</name>
    <dbReference type="NCBI Taxonomy" id="215402"/>
    <lineage>
        <taxon>Eukaryota</taxon>
        <taxon>Metazoa</taxon>
        <taxon>Chordata</taxon>
        <taxon>Craniata</taxon>
        <taxon>Vertebrata</taxon>
        <taxon>Euteleostomi</taxon>
        <taxon>Actinopterygii</taxon>
        <taxon>Neopterygii</taxon>
        <taxon>Teleostei</taxon>
        <taxon>Neoteleostei</taxon>
        <taxon>Acanthomorphata</taxon>
        <taxon>Anabantaria</taxon>
        <taxon>Anabantiformes</taxon>
        <taxon>Channoidei</taxon>
        <taxon>Channidae</taxon>
        <taxon>Channa</taxon>
    </lineage>
</organism>
<name>A0A6G1Q508_CHAAH</name>
<keyword evidence="2" id="KW-1185">Reference proteome</keyword>
<evidence type="ECO:0000313" key="1">
    <source>
        <dbReference type="EMBL" id="KAF3697587.1"/>
    </source>
</evidence>